<dbReference type="PROSITE" id="PS50815">
    <property type="entry name" value="HORMA"/>
    <property type="match status" value="1"/>
</dbReference>
<dbReference type="EMBL" id="KB469296">
    <property type="protein sequence ID" value="EPQ60587.1"/>
    <property type="molecule type" value="Genomic_DNA"/>
</dbReference>
<dbReference type="STRING" id="670483.S7QMG0"/>
<dbReference type="PANTHER" id="PTHR11842:SF11">
    <property type="entry name" value="MITOTIC SPINDLE ASSEMBLY CHECKPOINT PROTEIN MAD2A"/>
    <property type="match status" value="1"/>
</dbReference>
<feature type="domain" description="HORMA" evidence="7">
    <location>
        <begin position="15"/>
        <end position="202"/>
    </location>
</feature>
<sequence>MPTKQAPTRQAITLKGSTNLVTEFFKYAVNTILFQRGVYPSDDFHMVKKYGQTVLITQDLALENYLDKILKQVNKWLLTGSVTQLVLAIISKDTRITLERWVFDVNLVEQEQDTAEPRQPKPESEIQAEIRYILKQIVSTVTFLPIMDEPTVFNILAYTSESADIPADEWVDTDPLAIEASKSQQVKLRSFSTDVHRIEAMVAYRYEG</sequence>
<dbReference type="InterPro" id="IPR036570">
    <property type="entry name" value="HORMA_dom_sf"/>
</dbReference>
<dbReference type="GO" id="GO:0000776">
    <property type="term" value="C:kinetochore"/>
    <property type="evidence" value="ECO:0007669"/>
    <property type="project" value="TreeGrafter"/>
</dbReference>
<dbReference type="HOGENOM" id="CLU_072097_0_0_1"/>
<keyword evidence="6" id="KW-0131">Cell cycle</keyword>
<protein>
    <submittedName>
        <fullName evidence="8">Spindle assembly checkpoint protein</fullName>
    </submittedName>
</protein>
<reference evidence="8 9" key="1">
    <citation type="journal article" date="2012" name="Science">
        <title>The Paleozoic origin of enzymatic lignin decomposition reconstructed from 31 fungal genomes.</title>
        <authorList>
            <person name="Floudas D."/>
            <person name="Binder M."/>
            <person name="Riley R."/>
            <person name="Barry K."/>
            <person name="Blanchette R.A."/>
            <person name="Henrissat B."/>
            <person name="Martinez A.T."/>
            <person name="Otillar R."/>
            <person name="Spatafora J.W."/>
            <person name="Yadav J.S."/>
            <person name="Aerts A."/>
            <person name="Benoit I."/>
            <person name="Boyd A."/>
            <person name="Carlson A."/>
            <person name="Copeland A."/>
            <person name="Coutinho P.M."/>
            <person name="de Vries R.P."/>
            <person name="Ferreira P."/>
            <person name="Findley K."/>
            <person name="Foster B."/>
            <person name="Gaskell J."/>
            <person name="Glotzer D."/>
            <person name="Gorecki P."/>
            <person name="Heitman J."/>
            <person name="Hesse C."/>
            <person name="Hori C."/>
            <person name="Igarashi K."/>
            <person name="Jurgens J.A."/>
            <person name="Kallen N."/>
            <person name="Kersten P."/>
            <person name="Kohler A."/>
            <person name="Kuees U."/>
            <person name="Kumar T.K.A."/>
            <person name="Kuo A."/>
            <person name="LaButti K."/>
            <person name="Larrondo L.F."/>
            <person name="Lindquist E."/>
            <person name="Ling A."/>
            <person name="Lombard V."/>
            <person name="Lucas S."/>
            <person name="Lundell T."/>
            <person name="Martin R."/>
            <person name="McLaughlin D.J."/>
            <person name="Morgenstern I."/>
            <person name="Morin E."/>
            <person name="Murat C."/>
            <person name="Nagy L.G."/>
            <person name="Nolan M."/>
            <person name="Ohm R.A."/>
            <person name="Patyshakuliyeva A."/>
            <person name="Rokas A."/>
            <person name="Ruiz-Duenas F.J."/>
            <person name="Sabat G."/>
            <person name="Salamov A."/>
            <person name="Samejima M."/>
            <person name="Schmutz J."/>
            <person name="Slot J.C."/>
            <person name="St John F."/>
            <person name="Stenlid J."/>
            <person name="Sun H."/>
            <person name="Sun S."/>
            <person name="Syed K."/>
            <person name="Tsang A."/>
            <person name="Wiebenga A."/>
            <person name="Young D."/>
            <person name="Pisabarro A."/>
            <person name="Eastwood D.C."/>
            <person name="Martin F."/>
            <person name="Cullen D."/>
            <person name="Grigoriev I.V."/>
            <person name="Hibbett D.S."/>
        </authorList>
    </citation>
    <scope>NUCLEOTIDE SEQUENCE [LARGE SCALE GENOMIC DNA]</scope>
    <source>
        <strain evidence="8 9">ATCC 11539</strain>
    </source>
</reference>
<dbReference type="GO" id="GO:0005737">
    <property type="term" value="C:cytoplasm"/>
    <property type="evidence" value="ECO:0007669"/>
    <property type="project" value="TreeGrafter"/>
</dbReference>
<evidence type="ECO:0000256" key="3">
    <source>
        <dbReference type="ARBA" id="ARBA00022618"/>
    </source>
</evidence>
<dbReference type="KEGG" id="gtr:GLOTRDRAFT_68356"/>
<evidence type="ECO:0000256" key="1">
    <source>
        <dbReference type="ARBA" id="ARBA00004123"/>
    </source>
</evidence>
<dbReference type="OrthoDB" id="1806at2759"/>
<dbReference type="OMA" id="WQFDVEI"/>
<dbReference type="InterPro" id="IPR045091">
    <property type="entry name" value="Mad2-like"/>
</dbReference>
<organism evidence="8 9">
    <name type="scientific">Gloeophyllum trabeum (strain ATCC 11539 / FP-39264 / Madison 617)</name>
    <name type="common">Brown rot fungus</name>
    <dbReference type="NCBI Taxonomy" id="670483"/>
    <lineage>
        <taxon>Eukaryota</taxon>
        <taxon>Fungi</taxon>
        <taxon>Dikarya</taxon>
        <taxon>Basidiomycota</taxon>
        <taxon>Agaricomycotina</taxon>
        <taxon>Agaricomycetes</taxon>
        <taxon>Gloeophyllales</taxon>
        <taxon>Gloeophyllaceae</taxon>
        <taxon>Gloeophyllum</taxon>
    </lineage>
</organism>
<gene>
    <name evidence="8" type="ORF">GLOTRDRAFT_68356</name>
</gene>
<dbReference type="Gene3D" id="3.30.900.10">
    <property type="entry name" value="HORMA domain"/>
    <property type="match status" value="1"/>
</dbReference>
<keyword evidence="3" id="KW-0132">Cell division</keyword>
<dbReference type="PANTHER" id="PTHR11842">
    <property type="entry name" value="MITOTIC SPINDLE ASSEMBLY CHECKPOINT PROTEIN MAD2"/>
    <property type="match status" value="1"/>
</dbReference>
<dbReference type="GeneID" id="19307879"/>
<dbReference type="GO" id="GO:0005654">
    <property type="term" value="C:nucleoplasm"/>
    <property type="evidence" value="ECO:0007669"/>
    <property type="project" value="TreeGrafter"/>
</dbReference>
<name>S7QMG0_GLOTA</name>
<evidence type="ECO:0000256" key="4">
    <source>
        <dbReference type="ARBA" id="ARBA00022776"/>
    </source>
</evidence>
<dbReference type="InterPro" id="IPR003511">
    <property type="entry name" value="HORMA_dom"/>
</dbReference>
<evidence type="ECO:0000256" key="6">
    <source>
        <dbReference type="ARBA" id="ARBA00023306"/>
    </source>
</evidence>
<dbReference type="RefSeq" id="XP_007860962.1">
    <property type="nucleotide sequence ID" value="XM_007862771.1"/>
</dbReference>
<evidence type="ECO:0000313" key="8">
    <source>
        <dbReference type="EMBL" id="EPQ60587.1"/>
    </source>
</evidence>
<comment type="similarity">
    <text evidence="2">Belongs to the MAD2 family.</text>
</comment>
<keyword evidence="4" id="KW-0498">Mitosis</keyword>
<keyword evidence="9" id="KW-1185">Reference proteome</keyword>
<keyword evidence="5" id="KW-0539">Nucleus</keyword>
<comment type="subcellular location">
    <subcellularLocation>
        <location evidence="1">Nucleus</location>
    </subcellularLocation>
</comment>
<dbReference type="eggNOG" id="KOG3285">
    <property type="taxonomic scope" value="Eukaryota"/>
</dbReference>
<proteinExistence type="inferred from homology"/>
<evidence type="ECO:0000256" key="2">
    <source>
        <dbReference type="ARBA" id="ARBA00010348"/>
    </source>
</evidence>
<accession>S7QMG0</accession>
<evidence type="ECO:0000313" key="9">
    <source>
        <dbReference type="Proteomes" id="UP000030669"/>
    </source>
</evidence>
<dbReference type="AlphaFoldDB" id="S7QMG0"/>
<evidence type="ECO:0000256" key="5">
    <source>
        <dbReference type="ARBA" id="ARBA00023242"/>
    </source>
</evidence>
<dbReference type="GO" id="GO:0051301">
    <property type="term" value="P:cell division"/>
    <property type="evidence" value="ECO:0007669"/>
    <property type="project" value="UniProtKB-KW"/>
</dbReference>
<dbReference type="Proteomes" id="UP000030669">
    <property type="component" value="Unassembled WGS sequence"/>
</dbReference>
<dbReference type="GO" id="GO:0007094">
    <property type="term" value="P:mitotic spindle assembly checkpoint signaling"/>
    <property type="evidence" value="ECO:0007669"/>
    <property type="project" value="TreeGrafter"/>
</dbReference>
<dbReference type="Pfam" id="PF02301">
    <property type="entry name" value="HORMA"/>
    <property type="match status" value="1"/>
</dbReference>
<evidence type="ECO:0000259" key="7">
    <source>
        <dbReference type="PROSITE" id="PS50815"/>
    </source>
</evidence>
<dbReference type="SUPFAM" id="SSF56019">
    <property type="entry name" value="The spindle assembly checkpoint protein mad2"/>
    <property type="match status" value="1"/>
</dbReference>